<protein>
    <submittedName>
        <fullName evidence="2">Uncharacterized protein</fullName>
    </submittedName>
</protein>
<dbReference type="EMBL" id="WHWB01033489">
    <property type="protein sequence ID" value="KAJ7419551.1"/>
    <property type="molecule type" value="Genomic_DNA"/>
</dbReference>
<accession>A0ABQ9DCY5</accession>
<organism evidence="2 3">
    <name type="scientific">Willisornis vidua</name>
    <name type="common">Xingu scale-backed antbird</name>
    <dbReference type="NCBI Taxonomy" id="1566151"/>
    <lineage>
        <taxon>Eukaryota</taxon>
        <taxon>Metazoa</taxon>
        <taxon>Chordata</taxon>
        <taxon>Craniata</taxon>
        <taxon>Vertebrata</taxon>
        <taxon>Euteleostomi</taxon>
        <taxon>Archelosauria</taxon>
        <taxon>Archosauria</taxon>
        <taxon>Dinosauria</taxon>
        <taxon>Saurischia</taxon>
        <taxon>Theropoda</taxon>
        <taxon>Coelurosauria</taxon>
        <taxon>Aves</taxon>
        <taxon>Neognathae</taxon>
        <taxon>Neoaves</taxon>
        <taxon>Telluraves</taxon>
        <taxon>Australaves</taxon>
        <taxon>Passeriformes</taxon>
        <taxon>Thamnophilidae</taxon>
        <taxon>Willisornis</taxon>
    </lineage>
</organism>
<evidence type="ECO:0000256" key="1">
    <source>
        <dbReference type="SAM" id="MobiDB-lite"/>
    </source>
</evidence>
<sequence length="154" mass="16949">MGTDTVLMPETHGDSVGKVGKNVPCKANADPAPKGSAINEQEKHQTLVSEVWENQPLLLESEEALGSSTQGQAATGDAATEATEMMNGLEIVSYEDRLQELGLVSLEKTERGSHEYIEVSRGRCQEDAFSNRTRSNGHKLKHKFHLNMRKNIFP</sequence>
<evidence type="ECO:0000313" key="2">
    <source>
        <dbReference type="EMBL" id="KAJ7419551.1"/>
    </source>
</evidence>
<name>A0ABQ9DCY5_9PASS</name>
<gene>
    <name evidence="2" type="ORF">WISP_53132</name>
</gene>
<keyword evidence="3" id="KW-1185">Reference proteome</keyword>
<evidence type="ECO:0000313" key="3">
    <source>
        <dbReference type="Proteomes" id="UP001145742"/>
    </source>
</evidence>
<dbReference type="Proteomes" id="UP001145742">
    <property type="component" value="Unassembled WGS sequence"/>
</dbReference>
<reference evidence="2" key="1">
    <citation type="submission" date="2019-10" db="EMBL/GenBank/DDBJ databases">
        <authorList>
            <person name="Soares A.E.R."/>
            <person name="Aleixo A."/>
            <person name="Schneider P."/>
            <person name="Miyaki C.Y."/>
            <person name="Schneider M.P."/>
            <person name="Mello C."/>
            <person name="Vasconcelos A.T.R."/>
        </authorList>
    </citation>
    <scope>NUCLEOTIDE SEQUENCE</scope>
    <source>
        <tissue evidence="2">Muscle</tissue>
    </source>
</reference>
<comment type="caution">
    <text evidence="2">The sequence shown here is derived from an EMBL/GenBank/DDBJ whole genome shotgun (WGS) entry which is preliminary data.</text>
</comment>
<proteinExistence type="predicted"/>
<feature type="region of interest" description="Disordered" evidence="1">
    <location>
        <begin position="1"/>
        <end position="20"/>
    </location>
</feature>